<dbReference type="Proteomes" id="UP000517916">
    <property type="component" value="Unassembled WGS sequence"/>
</dbReference>
<dbReference type="EMBL" id="JACJID010000004">
    <property type="protein sequence ID" value="MBA8928254.1"/>
    <property type="molecule type" value="Genomic_DNA"/>
</dbReference>
<dbReference type="Pfam" id="PF04268">
    <property type="entry name" value="SoxG"/>
    <property type="match status" value="1"/>
</dbReference>
<name>A0ABR6BNU5_9PSEU</name>
<keyword evidence="1" id="KW-0560">Oxidoreductase</keyword>
<dbReference type="EC" id="1.5.3.1" evidence="1"/>
<accession>A0ABR6BNU5</accession>
<evidence type="ECO:0000313" key="2">
    <source>
        <dbReference type="Proteomes" id="UP000517916"/>
    </source>
</evidence>
<keyword evidence="2" id="KW-1185">Reference proteome</keyword>
<protein>
    <submittedName>
        <fullName evidence="1">Sarcosine oxidase subunit gamma</fullName>
        <ecNumber evidence="1">1.5.3.1</ecNumber>
    </submittedName>
</protein>
<gene>
    <name evidence="1" type="ORF">BC739_005471</name>
</gene>
<dbReference type="GO" id="GO:0008115">
    <property type="term" value="F:sarcosine oxidase activity"/>
    <property type="evidence" value="ECO:0007669"/>
    <property type="project" value="UniProtKB-EC"/>
</dbReference>
<organism evidence="1 2">
    <name type="scientific">Kutzneria viridogrisea</name>
    <dbReference type="NCBI Taxonomy" id="47990"/>
    <lineage>
        <taxon>Bacteria</taxon>
        <taxon>Bacillati</taxon>
        <taxon>Actinomycetota</taxon>
        <taxon>Actinomycetes</taxon>
        <taxon>Pseudonocardiales</taxon>
        <taxon>Pseudonocardiaceae</taxon>
        <taxon>Kutzneria</taxon>
    </lineage>
</organism>
<proteinExistence type="predicted"/>
<dbReference type="Gene3D" id="3.30.1360.120">
    <property type="entry name" value="Probable tRNA modification gtpase trme, domain 1"/>
    <property type="match status" value="1"/>
</dbReference>
<comment type="caution">
    <text evidence="1">The sequence shown here is derived from an EMBL/GenBank/DDBJ whole genome shotgun (WGS) entry which is preliminary data.</text>
</comment>
<dbReference type="InterPro" id="IPR027266">
    <property type="entry name" value="TrmE/GcvT-like"/>
</dbReference>
<sequence length="201" mass="21847">MTVEPRRSPLDGLDVHREGVRLRELPFPSQVDLRLDPVGTAANRVAQSLGTPLPVVPNTVVVSGDRHTLWLGPDEWLVVGPDGDAPVVVRALREALGTEPGSVVDVSANRVVLELSGARARDVLEQGCSIDLHPRAFGPERCAQTLLARANVLLYQVNEMPTYWVMVRPSFAEYLVSWLLDAARCPRVGADRSGRGTDPSS</sequence>
<dbReference type="RefSeq" id="WP_025356658.1">
    <property type="nucleotide sequence ID" value="NZ_BAAABQ010000073.1"/>
</dbReference>
<evidence type="ECO:0000313" key="1">
    <source>
        <dbReference type="EMBL" id="MBA8928254.1"/>
    </source>
</evidence>
<dbReference type="InterPro" id="IPR007375">
    <property type="entry name" value="SoxG"/>
</dbReference>
<dbReference type="Gene3D" id="3.30.70.1520">
    <property type="entry name" value="Heterotetrameric sarcosine oxidase"/>
    <property type="match status" value="1"/>
</dbReference>
<dbReference type="SUPFAM" id="SSF103025">
    <property type="entry name" value="Folate-binding domain"/>
    <property type="match status" value="1"/>
</dbReference>
<reference evidence="1 2" key="1">
    <citation type="submission" date="2020-08" db="EMBL/GenBank/DDBJ databases">
        <title>Genomic Encyclopedia of Archaeal and Bacterial Type Strains, Phase II (KMG-II): from individual species to whole genera.</title>
        <authorList>
            <person name="Goeker M."/>
        </authorList>
    </citation>
    <scope>NUCLEOTIDE SEQUENCE [LARGE SCALE GENOMIC DNA]</scope>
    <source>
        <strain evidence="1 2">DSM 43850</strain>
    </source>
</reference>